<feature type="region of interest" description="Disordered" evidence="1">
    <location>
        <begin position="40"/>
        <end position="86"/>
    </location>
</feature>
<feature type="compositionally biased region" description="Basic and acidic residues" evidence="1">
    <location>
        <begin position="40"/>
        <end position="51"/>
    </location>
</feature>
<keyword evidence="3" id="KW-1185">Reference proteome</keyword>
<proteinExistence type="predicted"/>
<dbReference type="VEuPathDB" id="VectorBase:GAUT014388"/>
<organism evidence="2 3">
    <name type="scientific">Glossina austeni</name>
    <name type="common">Savannah tsetse fly</name>
    <dbReference type="NCBI Taxonomy" id="7395"/>
    <lineage>
        <taxon>Eukaryota</taxon>
        <taxon>Metazoa</taxon>
        <taxon>Ecdysozoa</taxon>
        <taxon>Arthropoda</taxon>
        <taxon>Hexapoda</taxon>
        <taxon>Insecta</taxon>
        <taxon>Pterygota</taxon>
        <taxon>Neoptera</taxon>
        <taxon>Endopterygota</taxon>
        <taxon>Diptera</taxon>
        <taxon>Brachycera</taxon>
        <taxon>Muscomorpha</taxon>
        <taxon>Hippoboscoidea</taxon>
        <taxon>Glossinidae</taxon>
        <taxon>Glossina</taxon>
    </lineage>
</organism>
<evidence type="ECO:0000313" key="3">
    <source>
        <dbReference type="Proteomes" id="UP000078200"/>
    </source>
</evidence>
<evidence type="ECO:0000313" key="2">
    <source>
        <dbReference type="EnsemblMetazoa" id="GAUT014388-PA"/>
    </source>
</evidence>
<feature type="compositionally biased region" description="Acidic residues" evidence="1">
    <location>
        <begin position="52"/>
        <end position="80"/>
    </location>
</feature>
<dbReference type="Proteomes" id="UP000078200">
    <property type="component" value="Unassembled WGS sequence"/>
</dbReference>
<reference evidence="2" key="1">
    <citation type="submission" date="2020-05" db="UniProtKB">
        <authorList>
            <consortium name="EnsemblMetazoa"/>
        </authorList>
    </citation>
    <scope>IDENTIFICATION</scope>
    <source>
        <strain evidence="2">TTRI</strain>
    </source>
</reference>
<protein>
    <submittedName>
        <fullName evidence="2">Uncharacterized protein</fullName>
    </submittedName>
</protein>
<name>A0A1A9UT18_GLOAU</name>
<dbReference type="AlphaFoldDB" id="A0A1A9UT18"/>
<accession>A0A1A9UT18</accession>
<dbReference type="EnsemblMetazoa" id="GAUT014388-RA">
    <property type="protein sequence ID" value="GAUT014388-PA"/>
    <property type="gene ID" value="GAUT014388"/>
</dbReference>
<sequence>MTQGYVAPIRNHLISLYVSGRVVGGGGGEKKNEWWWKESKDENELKRQREEEEREEEEREEEEREEEEREEEEREEEEREEEKSTLMGSCGRWYNSAVTGLPSGTLALLCYAMLCYAMRIYVQEENGDLQDDSVVV</sequence>
<evidence type="ECO:0000256" key="1">
    <source>
        <dbReference type="SAM" id="MobiDB-lite"/>
    </source>
</evidence>